<proteinExistence type="predicted"/>
<dbReference type="InterPro" id="IPR045709">
    <property type="entry name" value="DUF6065"/>
</dbReference>
<organism evidence="2 3">
    <name type="scientific">Labrys neptuniae</name>
    <dbReference type="NCBI Taxonomy" id="376174"/>
    <lineage>
        <taxon>Bacteria</taxon>
        <taxon>Pseudomonadati</taxon>
        <taxon>Pseudomonadota</taxon>
        <taxon>Alphaproteobacteria</taxon>
        <taxon>Hyphomicrobiales</taxon>
        <taxon>Xanthobacteraceae</taxon>
        <taxon>Labrys</taxon>
    </lineage>
</organism>
<evidence type="ECO:0000313" key="2">
    <source>
        <dbReference type="EMBL" id="MEW9309908.1"/>
    </source>
</evidence>
<accession>A0ABV3PXQ5</accession>
<sequence length="256" mass="28851">MQAPKLEGFSIHSNPARLVAAGSEREWMDRTSDHYAYRCTPLAIANATGWELLNPSGFSATWTGGNGRDDIILRPHVAGEKLHQTGFFFGHGIISFHPGYLFRTDPGWVVWVRGSPNRFKDGIHPLDGVVETNWLPFTFTMNWRFTRPCTVHFEKDEPFCFITLMPSVAIEDVQPVIRPLEEEPGLHREYLVWASERSKFSAAKDAGDPFAREQKWQKNYLTGKSPSGKSAADADHRVKRGLNQPVFGCPVNHSAK</sequence>
<dbReference type="RefSeq" id="WP_367626487.1">
    <property type="nucleotide sequence ID" value="NZ_JBFNQD010000019.1"/>
</dbReference>
<comment type="caution">
    <text evidence="2">The sequence shown here is derived from an EMBL/GenBank/DDBJ whole genome shotgun (WGS) entry which is preliminary data.</text>
</comment>
<feature type="region of interest" description="Disordered" evidence="1">
    <location>
        <begin position="204"/>
        <end position="256"/>
    </location>
</feature>
<dbReference type="Pfam" id="PF19541">
    <property type="entry name" value="DUF6065"/>
    <property type="match status" value="1"/>
</dbReference>
<protein>
    <submittedName>
        <fullName evidence="2">DUF6065 family protein</fullName>
    </submittedName>
</protein>
<keyword evidence="3" id="KW-1185">Reference proteome</keyword>
<dbReference type="EMBL" id="JBFNQD010000019">
    <property type="protein sequence ID" value="MEW9309908.1"/>
    <property type="molecule type" value="Genomic_DNA"/>
</dbReference>
<name>A0ABV3PXQ5_9HYPH</name>
<evidence type="ECO:0000256" key="1">
    <source>
        <dbReference type="SAM" id="MobiDB-lite"/>
    </source>
</evidence>
<feature type="compositionally biased region" description="Basic and acidic residues" evidence="1">
    <location>
        <begin position="205"/>
        <end position="216"/>
    </location>
</feature>
<reference evidence="2 3" key="1">
    <citation type="submission" date="2024-07" db="EMBL/GenBank/DDBJ databases">
        <title>Description of Labrys sedimenti sp. nov., isolated from a diclofenac-degrading enrichment culture.</title>
        <authorList>
            <person name="Tancsics A."/>
            <person name="Csepanyi A."/>
        </authorList>
    </citation>
    <scope>NUCLEOTIDE SEQUENCE [LARGE SCALE GENOMIC DNA]</scope>
    <source>
        <strain evidence="2 3">LMG 23578</strain>
    </source>
</reference>
<dbReference type="Proteomes" id="UP001555786">
    <property type="component" value="Unassembled WGS sequence"/>
</dbReference>
<gene>
    <name evidence="2" type="ORF">ABXS05_30465</name>
</gene>
<evidence type="ECO:0000313" key="3">
    <source>
        <dbReference type="Proteomes" id="UP001555786"/>
    </source>
</evidence>
<feature type="compositionally biased region" description="Polar residues" evidence="1">
    <location>
        <begin position="217"/>
        <end position="228"/>
    </location>
</feature>